<accession>A0A424YIS8</accession>
<dbReference type="AlphaFoldDB" id="A0A424YIS8"/>
<protein>
    <submittedName>
        <fullName evidence="1">Uncharacterized protein</fullName>
    </submittedName>
</protein>
<evidence type="ECO:0000313" key="2">
    <source>
        <dbReference type="Proteomes" id="UP000285138"/>
    </source>
</evidence>
<gene>
    <name evidence="1" type="ORF">D5R97_00535</name>
</gene>
<evidence type="ECO:0000313" key="1">
    <source>
        <dbReference type="EMBL" id="RQD78312.1"/>
    </source>
</evidence>
<organism evidence="1 2">
    <name type="scientific">Candidatus Syntrophonatronum acetioxidans</name>
    <dbReference type="NCBI Taxonomy" id="1795816"/>
    <lineage>
        <taxon>Bacteria</taxon>
        <taxon>Bacillati</taxon>
        <taxon>Bacillota</taxon>
        <taxon>Clostridia</taxon>
        <taxon>Eubacteriales</taxon>
        <taxon>Syntrophomonadaceae</taxon>
        <taxon>Candidatus Syntrophonatronum</taxon>
    </lineage>
</organism>
<dbReference type="EMBL" id="QZAA01000026">
    <property type="protein sequence ID" value="RQD78312.1"/>
    <property type="molecule type" value="Genomic_DNA"/>
</dbReference>
<feature type="non-terminal residue" evidence="1">
    <location>
        <position position="118"/>
    </location>
</feature>
<proteinExistence type="predicted"/>
<reference evidence="1 2" key="1">
    <citation type="submission" date="2018-08" db="EMBL/GenBank/DDBJ databases">
        <title>The metabolism and importance of syntrophic acetate oxidation coupled to methane or sulfide production in haloalkaline environments.</title>
        <authorList>
            <person name="Timmers P.H.A."/>
            <person name="Vavourakis C.D."/>
            <person name="Sorokin D.Y."/>
            <person name="Sinninghe Damste J.S."/>
            <person name="Muyzer G."/>
            <person name="Stams A.J.M."/>
            <person name="Plugge C.M."/>
        </authorList>
    </citation>
    <scope>NUCLEOTIDE SEQUENCE [LARGE SCALE GENOMIC DNA]</scope>
    <source>
        <strain evidence="1">MSAO_Bac1</strain>
    </source>
</reference>
<sequence length="118" mass="13725">MAHYYGMDLKTLRKQYSPVVGQKHHISVPINPNLVLLPVKLRQALEPGETTVGYVNLCQVDKVEENREDPLFRCRIKFRGEDTPFLNSLNSPETLRSRMEQGKAALEEYLRRQRETVK</sequence>
<dbReference type="Proteomes" id="UP000285138">
    <property type="component" value="Unassembled WGS sequence"/>
</dbReference>
<name>A0A424YIS8_9FIRM</name>
<comment type="caution">
    <text evidence="1">The sequence shown here is derived from an EMBL/GenBank/DDBJ whole genome shotgun (WGS) entry which is preliminary data.</text>
</comment>